<dbReference type="EMBL" id="JAKROA010000007">
    <property type="protein sequence ID" value="KAL5105707.1"/>
    <property type="molecule type" value="Genomic_DNA"/>
</dbReference>
<name>A0ABR4Q7Z5_9CEST</name>
<accession>A0ABR4Q7Z5</accession>
<keyword evidence="2" id="KW-1185">Reference proteome</keyword>
<protein>
    <submittedName>
        <fullName evidence="1">Uncharacterized protein</fullName>
    </submittedName>
</protein>
<reference evidence="1 2" key="1">
    <citation type="journal article" date="2022" name="Front. Cell. Infect. Microbiol.">
        <title>The Genomes of Two Strains of Taenia crassiceps the Animal Model for the Study of Human Cysticercosis.</title>
        <authorList>
            <person name="Bobes R.J."/>
            <person name="Estrada K."/>
            <person name="Rios-Valencia D.G."/>
            <person name="Calderon-Gallegos A."/>
            <person name="de la Torre P."/>
            <person name="Carrero J.C."/>
            <person name="Sanchez-Flores A."/>
            <person name="Laclette J.P."/>
        </authorList>
    </citation>
    <scope>NUCLEOTIDE SEQUENCE [LARGE SCALE GENOMIC DNA]</scope>
    <source>
        <strain evidence="1">WFUcys</strain>
    </source>
</reference>
<evidence type="ECO:0000313" key="2">
    <source>
        <dbReference type="Proteomes" id="UP001651158"/>
    </source>
</evidence>
<sequence>MLIQPHCSAHHSTNALFPTFNLLAASLALTVCLSLTPITLDLSAPPLPSPPSPPLLSSHLPLLRFLTSSVDTCDAAALHASIHSIHEVHSCPCFCLVQKTHDIVAISLCNATDLQCIPIIGCHQCDVQVC</sequence>
<comment type="caution">
    <text evidence="1">The sequence shown here is derived from an EMBL/GenBank/DDBJ whole genome shotgun (WGS) entry which is preliminary data.</text>
</comment>
<gene>
    <name evidence="1" type="ORF">TcWFU_002554</name>
</gene>
<organism evidence="1 2">
    <name type="scientific">Taenia crassiceps</name>
    <dbReference type="NCBI Taxonomy" id="6207"/>
    <lineage>
        <taxon>Eukaryota</taxon>
        <taxon>Metazoa</taxon>
        <taxon>Spiralia</taxon>
        <taxon>Lophotrochozoa</taxon>
        <taxon>Platyhelminthes</taxon>
        <taxon>Cestoda</taxon>
        <taxon>Eucestoda</taxon>
        <taxon>Cyclophyllidea</taxon>
        <taxon>Taeniidae</taxon>
        <taxon>Taenia</taxon>
    </lineage>
</organism>
<dbReference type="Proteomes" id="UP001651158">
    <property type="component" value="Unassembled WGS sequence"/>
</dbReference>
<evidence type="ECO:0000313" key="1">
    <source>
        <dbReference type="EMBL" id="KAL5105707.1"/>
    </source>
</evidence>
<proteinExistence type="predicted"/>